<evidence type="ECO:0000313" key="11">
    <source>
        <dbReference type="EMBL" id="QKJ81817.1"/>
    </source>
</evidence>
<evidence type="ECO:0000259" key="9">
    <source>
        <dbReference type="PROSITE" id="PS50980"/>
    </source>
</evidence>
<dbReference type="HAMAP" id="MF_01395">
    <property type="entry name" value="AcetylCoA_CT_beta"/>
    <property type="match status" value="1"/>
</dbReference>
<accession>A0A6M8TTY0</accession>
<keyword evidence="7" id="KW-0443">Lipid metabolism</keyword>
<proteinExistence type="inferred from homology"/>
<feature type="binding site" evidence="7">
    <location>
        <position position="138"/>
    </location>
    <ligand>
        <name>Zn(2+)</name>
        <dbReference type="ChEBI" id="CHEBI:29105"/>
    </ligand>
</feature>
<dbReference type="GO" id="GO:2001295">
    <property type="term" value="P:malonyl-CoA biosynthetic process"/>
    <property type="evidence" value="ECO:0007669"/>
    <property type="project" value="UniProtKB-UniRule"/>
</dbReference>
<keyword evidence="7" id="KW-0444">Lipid biosynthesis</keyword>
<keyword evidence="7" id="KW-0275">Fatty acid biosynthesis</keyword>
<feature type="binding site" evidence="7">
    <location>
        <position position="135"/>
    </location>
    <ligand>
        <name>Zn(2+)</name>
        <dbReference type="ChEBI" id="CHEBI:29105"/>
    </ligand>
</feature>
<evidence type="ECO:0000256" key="4">
    <source>
        <dbReference type="ARBA" id="ARBA00022771"/>
    </source>
</evidence>
<dbReference type="GO" id="GO:0005524">
    <property type="term" value="F:ATP binding"/>
    <property type="evidence" value="ECO:0007669"/>
    <property type="project" value="UniProtKB-KW"/>
</dbReference>
<dbReference type="GO" id="GO:0008270">
    <property type="term" value="F:zinc ion binding"/>
    <property type="evidence" value="ECO:0007669"/>
    <property type="project" value="UniProtKB-UniRule"/>
</dbReference>
<comment type="catalytic activity">
    <reaction evidence="7">
        <text>N(6)-carboxybiotinyl-L-lysyl-[protein] + acetyl-CoA = N(6)-biotinyl-L-lysyl-[protein] + malonyl-CoA</text>
        <dbReference type="Rhea" id="RHEA:54728"/>
        <dbReference type="Rhea" id="RHEA-COMP:10505"/>
        <dbReference type="Rhea" id="RHEA-COMP:10506"/>
        <dbReference type="ChEBI" id="CHEBI:57288"/>
        <dbReference type="ChEBI" id="CHEBI:57384"/>
        <dbReference type="ChEBI" id="CHEBI:83144"/>
        <dbReference type="ChEBI" id="CHEBI:83145"/>
        <dbReference type="EC" id="2.1.3.15"/>
    </reaction>
</comment>
<dbReference type="InterPro" id="IPR029045">
    <property type="entry name" value="ClpP/crotonase-like_dom_sf"/>
</dbReference>
<dbReference type="GeneID" id="55762327"/>
<keyword evidence="2 7" id="KW-0808">Transferase</keyword>
<evidence type="ECO:0000256" key="2">
    <source>
        <dbReference type="ARBA" id="ARBA00022679"/>
    </source>
</evidence>
<feature type="binding site" evidence="7">
    <location>
        <position position="119"/>
    </location>
    <ligand>
        <name>Zn(2+)</name>
        <dbReference type="ChEBI" id="CHEBI:29105"/>
    </ligand>
</feature>
<keyword evidence="5 7" id="KW-0862">Zinc</keyword>
<dbReference type="GO" id="GO:0009507">
    <property type="term" value="C:chloroplast"/>
    <property type="evidence" value="ECO:0007669"/>
    <property type="project" value="TreeGrafter"/>
</dbReference>
<evidence type="ECO:0000256" key="8">
    <source>
        <dbReference type="SAM" id="MobiDB-lite"/>
    </source>
</evidence>
<geneLocation type="plastid" evidence="11"/>
<dbReference type="PROSITE" id="PS50980">
    <property type="entry name" value="COA_CT_NTER"/>
    <property type="match status" value="1"/>
</dbReference>
<comment type="similarity">
    <text evidence="7">Belongs to the AccD/PCCB family.</text>
</comment>
<keyword evidence="10" id="KW-0150">Chloroplast</keyword>
<dbReference type="Pfam" id="PF01039">
    <property type="entry name" value="Carboxyl_trans"/>
    <property type="match status" value="1"/>
</dbReference>
<feature type="region of interest" description="Disordered" evidence="8">
    <location>
        <begin position="246"/>
        <end position="287"/>
    </location>
</feature>
<feature type="domain" description="CoA carboxyltransferase N-terminal" evidence="9">
    <location>
        <begin position="112"/>
        <end position="516"/>
    </location>
</feature>
<evidence type="ECO:0000256" key="3">
    <source>
        <dbReference type="ARBA" id="ARBA00022741"/>
    </source>
</evidence>
<comment type="cofactor">
    <cofactor evidence="7">
        <name>Zn(2+)</name>
        <dbReference type="ChEBI" id="CHEBI:29105"/>
    </cofactor>
    <text evidence="7">Binds 1 zinc ion per subunit.</text>
</comment>
<dbReference type="PANTHER" id="PTHR42995">
    <property type="entry name" value="ACETYL-COENZYME A CARBOXYLASE CARBOXYL TRANSFERASE SUBUNIT BETA, CHLOROPLASTIC"/>
    <property type="match status" value="1"/>
</dbReference>
<name>A0A6M8TTY0_9ROSI</name>
<evidence type="ECO:0000256" key="7">
    <source>
        <dbReference type="HAMAP-Rule" id="MF_01395"/>
    </source>
</evidence>
<dbReference type="AlphaFoldDB" id="A0A6M8TTY0"/>
<dbReference type="EMBL" id="MN399961">
    <property type="protein sequence ID" value="QJI81231.1"/>
    <property type="molecule type" value="Genomic_DNA"/>
</dbReference>
<keyword evidence="3 7" id="KW-0547">Nucleotide-binding</keyword>
<keyword evidence="7" id="KW-0276">Fatty acid metabolism</keyword>
<dbReference type="InterPro" id="IPR000438">
    <property type="entry name" value="Acetyl_CoA_COase_Trfase_b_su"/>
</dbReference>
<feature type="binding site" evidence="7">
    <location>
        <position position="116"/>
    </location>
    <ligand>
        <name>Zn(2+)</name>
        <dbReference type="ChEBI" id="CHEBI:29105"/>
    </ligand>
</feature>
<dbReference type="PANTHER" id="PTHR42995:SF5">
    <property type="entry name" value="ACETYL-COENZYME A CARBOXYLASE CARBOXYL TRANSFERASE SUBUNIT BETA, CHLOROPLASTIC"/>
    <property type="match status" value="1"/>
</dbReference>
<reference evidence="11" key="2">
    <citation type="journal article" date="2020" name="Sci. Rep.">
        <title>Plastome Structural Conservation and Evolution in the Clusioid Clade of Malpighiales.</title>
        <authorList>
            <person name="Jin D.-M."/>
            <person name="Jin J.-J."/>
            <person name="Yi T.-S."/>
        </authorList>
    </citation>
    <scope>NUCLEOTIDE SEQUENCE</scope>
</reference>
<feature type="compositionally biased region" description="Acidic residues" evidence="8">
    <location>
        <begin position="270"/>
        <end position="287"/>
    </location>
</feature>
<comment type="subunit">
    <text evidence="1">Acetyl-CoA carboxylase is a heterohexamer composed of biotin carboxyl carrier protein, biotin carboxylase and 2 subunits each of ACCase subunit alpha and ACCase plastid-coded subunit beta (accD).</text>
</comment>
<keyword evidence="4 7" id="KW-0863">Zinc-finger</keyword>
<dbReference type="GO" id="GO:0016743">
    <property type="term" value="F:carboxyl- or carbamoyltransferase activity"/>
    <property type="evidence" value="ECO:0007669"/>
    <property type="project" value="UniProtKB-UniRule"/>
</dbReference>
<organism evidence="11">
    <name type="scientific">Cratoxylum cochinchinense</name>
    <dbReference type="NCBI Taxonomy" id="271749"/>
    <lineage>
        <taxon>Eukaryota</taxon>
        <taxon>Viridiplantae</taxon>
        <taxon>Streptophyta</taxon>
        <taxon>Embryophyta</taxon>
        <taxon>Tracheophyta</taxon>
        <taxon>Spermatophyta</taxon>
        <taxon>Magnoliopsida</taxon>
        <taxon>eudicotyledons</taxon>
        <taxon>Gunneridae</taxon>
        <taxon>Pentapetalae</taxon>
        <taxon>rosids</taxon>
        <taxon>fabids</taxon>
        <taxon>Malpighiales</taxon>
        <taxon>Hypericaceae</taxon>
        <taxon>Cratoxyleae</taxon>
        <taxon>Cratoxylum</taxon>
    </lineage>
</organism>
<dbReference type="GO" id="GO:0003989">
    <property type="term" value="F:acetyl-CoA carboxylase activity"/>
    <property type="evidence" value="ECO:0007669"/>
    <property type="project" value="InterPro"/>
</dbReference>
<protein>
    <recommendedName>
        <fullName evidence="7">Acetyl-coenzyme A carboxylase carboxyl transferase subunit beta</fullName>
        <shortName evidence="7">ACCase subunit beta</shortName>
        <shortName evidence="7">Acetyl-CoA carboxylase carboxyltransferase subunit beta</shortName>
        <ecNumber evidence="7">2.1.3.15</ecNumber>
    </recommendedName>
</protein>
<dbReference type="EC" id="2.1.3.15" evidence="7"/>
<dbReference type="PRINTS" id="PR01070">
    <property type="entry name" value="ACCCTRFRASEB"/>
</dbReference>
<gene>
    <name evidence="7 11" type="primary">accD</name>
</gene>
<reference evidence="10" key="1">
    <citation type="submission" date="2019-08" db="EMBL/GenBank/DDBJ databases">
        <authorList>
            <person name="Huang J."/>
            <person name="Wang Y."/>
            <person name="Zhang Z."/>
        </authorList>
    </citation>
    <scope>NUCLEOTIDE SEQUENCE</scope>
</reference>
<dbReference type="SUPFAM" id="SSF52096">
    <property type="entry name" value="ClpP/crotonase"/>
    <property type="match status" value="1"/>
</dbReference>
<evidence type="ECO:0000256" key="1">
    <source>
        <dbReference type="ARBA" id="ARBA00011842"/>
    </source>
</evidence>
<feature type="zinc finger region" description="C4-type" evidence="7">
    <location>
        <begin position="116"/>
        <end position="138"/>
    </location>
</feature>
<dbReference type="InterPro" id="IPR011762">
    <property type="entry name" value="COA_CT_N"/>
</dbReference>
<dbReference type="GO" id="GO:0006633">
    <property type="term" value="P:fatty acid biosynthetic process"/>
    <property type="evidence" value="ECO:0007669"/>
    <property type="project" value="UniProtKB-KW"/>
</dbReference>
<comment type="subunit">
    <text evidence="7">Acetyl-CoA carboxylase is a heterohexamer composed of biotin carboxyl carrier protein (AccB), biotin carboxylase (AccC) and two subunits each of ACCase subunit alpha (AccA) and ACCase subunit beta (AccD).</text>
</comment>
<evidence type="ECO:0000313" key="10">
    <source>
        <dbReference type="EMBL" id="QJI81231.1"/>
    </source>
</evidence>
<dbReference type="GO" id="GO:0009317">
    <property type="term" value="C:acetyl-CoA carboxylase complex"/>
    <property type="evidence" value="ECO:0007669"/>
    <property type="project" value="InterPro"/>
</dbReference>
<dbReference type="EMBL" id="MK995180">
    <property type="protein sequence ID" value="QKJ81817.1"/>
    <property type="molecule type" value="Genomic_DNA"/>
</dbReference>
<evidence type="ECO:0000256" key="6">
    <source>
        <dbReference type="ARBA" id="ARBA00022840"/>
    </source>
</evidence>
<sequence>MNLDLIIYNMMVSNNMMVTLGLCVGKKKIRWFWNSYIAFFLQTYLLSKLLSKTCFENIFLSFSEARSFEAINLIYTFIFSDIFSKIANRDESESTNFAKNSICAYLSKFKHLWLVCDFCDGMNFHKFCKERMHICEYCDSYLKMSSSERIKLLLDPDTWNPMDQQMRSLDPIQFDQIDEWPRLQDIETFSSDLETLISDLETFIYTDTEEIAEFPVLRFLYSSRRSQSEYYASLMRARLRRTKLEEAKKKKKAKNNDLGGPSNDEPVVVDPEDDEPVVINPEDDEPVVVDPEDEELEIFFFPEDDEIEINDDPYIEKMKWCQKETGLTEAVETGTGQLNGIPIAIGVMDFSFVGGSMGSVVGEKITRLIEYATNTNLPLILVCASGGARMQEGSLSLMQMAKISSALHEYQLNKKLFLISILTSPTTGGVTASFGMLGDIIIAEPDAYIAFAGKRVIEQTLNTIVPEGSQEAEFLFEKGLLDLIVPRNLLKSVLTELFHLHGFFPLNPKSTRLLSELTVN</sequence>
<dbReference type="InterPro" id="IPR034733">
    <property type="entry name" value="AcCoA_carboxyl_beta"/>
</dbReference>
<evidence type="ECO:0000256" key="5">
    <source>
        <dbReference type="ARBA" id="ARBA00022833"/>
    </source>
</evidence>
<dbReference type="Gene3D" id="3.90.226.10">
    <property type="entry name" value="2-enoyl-CoA Hydratase, Chain A, domain 1"/>
    <property type="match status" value="1"/>
</dbReference>
<keyword evidence="6 7" id="KW-0067">ATP-binding</keyword>
<dbReference type="RefSeq" id="YP_009869877.1">
    <property type="nucleotide sequence ID" value="NC_049110.1"/>
</dbReference>
<keyword evidence="11" id="KW-0934">Plastid</keyword>
<dbReference type="UniPathway" id="UPA00655">
    <property type="reaction ID" value="UER00711"/>
</dbReference>
<comment type="pathway">
    <text evidence="7">Lipid metabolism; malonyl-CoA biosynthesis; malonyl-CoA from acetyl-CoA: step 1/1.</text>
</comment>
<keyword evidence="7" id="KW-0479">Metal-binding</keyword>
<comment type="function">
    <text evidence="7">Component of the acetyl coenzyme A carboxylase (ACC) complex. Biotin carboxylase (BC) catalyzes the carboxylation of biotin on its carrier protein (BCCP) and then the CO(2) group is transferred by the transcarboxylase to acetyl-CoA to form malonyl-CoA.</text>
</comment>